<reference evidence="2" key="1">
    <citation type="journal article" date="2020" name="Stud. Mycol.">
        <title>101 Dothideomycetes genomes: a test case for predicting lifestyles and emergence of pathogens.</title>
        <authorList>
            <person name="Haridas S."/>
            <person name="Albert R."/>
            <person name="Binder M."/>
            <person name="Bloem J."/>
            <person name="Labutti K."/>
            <person name="Salamov A."/>
            <person name="Andreopoulos B."/>
            <person name="Baker S."/>
            <person name="Barry K."/>
            <person name="Bills G."/>
            <person name="Bluhm B."/>
            <person name="Cannon C."/>
            <person name="Castanera R."/>
            <person name="Culley D."/>
            <person name="Daum C."/>
            <person name="Ezra D."/>
            <person name="Gonzalez J."/>
            <person name="Henrissat B."/>
            <person name="Kuo A."/>
            <person name="Liang C."/>
            <person name="Lipzen A."/>
            <person name="Lutzoni F."/>
            <person name="Magnuson J."/>
            <person name="Mondo S."/>
            <person name="Nolan M."/>
            <person name="Ohm R."/>
            <person name="Pangilinan J."/>
            <person name="Park H.-J."/>
            <person name="Ramirez L."/>
            <person name="Alfaro M."/>
            <person name="Sun H."/>
            <person name="Tritt A."/>
            <person name="Yoshinaga Y."/>
            <person name="Zwiers L.-H."/>
            <person name="Turgeon B."/>
            <person name="Goodwin S."/>
            <person name="Spatafora J."/>
            <person name="Crous P."/>
            <person name="Grigoriev I."/>
        </authorList>
    </citation>
    <scope>NUCLEOTIDE SEQUENCE</scope>
    <source>
        <strain evidence="2">CBS 279.74</strain>
    </source>
</reference>
<protein>
    <submittedName>
        <fullName evidence="2">Uncharacterized protein</fullName>
    </submittedName>
</protein>
<evidence type="ECO:0000313" key="3">
    <source>
        <dbReference type="Proteomes" id="UP000799428"/>
    </source>
</evidence>
<evidence type="ECO:0000313" key="2">
    <source>
        <dbReference type="EMBL" id="KAF2703536.1"/>
    </source>
</evidence>
<keyword evidence="1" id="KW-0732">Signal</keyword>
<organism evidence="2 3">
    <name type="scientific">Pleomassaria siparia CBS 279.74</name>
    <dbReference type="NCBI Taxonomy" id="1314801"/>
    <lineage>
        <taxon>Eukaryota</taxon>
        <taxon>Fungi</taxon>
        <taxon>Dikarya</taxon>
        <taxon>Ascomycota</taxon>
        <taxon>Pezizomycotina</taxon>
        <taxon>Dothideomycetes</taxon>
        <taxon>Pleosporomycetidae</taxon>
        <taxon>Pleosporales</taxon>
        <taxon>Pleomassariaceae</taxon>
        <taxon>Pleomassaria</taxon>
    </lineage>
</organism>
<accession>A0A6G1JSF3</accession>
<feature type="signal peptide" evidence="1">
    <location>
        <begin position="1"/>
        <end position="24"/>
    </location>
</feature>
<gene>
    <name evidence="2" type="ORF">K504DRAFT_463591</name>
</gene>
<dbReference type="Proteomes" id="UP000799428">
    <property type="component" value="Unassembled WGS sequence"/>
</dbReference>
<feature type="chain" id="PRO_5026300243" evidence="1">
    <location>
        <begin position="25"/>
        <end position="308"/>
    </location>
</feature>
<sequence length="308" mass="33944">MTSVITSMLVALIFLLASSSSTLAQDTKTAFLQDFAVLDERADHKPPYPASTVTKWDNGSYPSFCYDTANAAKADDDQRLNCEIKNLEVFTVAYADCTDKPWTICRCTDAQLSVDSTVNAFGRVPPGVRSHVVHIMVLDGSKPDGTMSKSGGSNNDRFVIRGPIDDAAFAHEAFHSVDVGFSGSDDFTRAHSIDSCVPDNYANASPAEDFAQLGVWLDYETNGIRISAYVGPDRDQSCMVAQLTLVRKYSEQWMDLKMSKCFERKPNDLNVVPNAKMGVLGVAADGEEEEERVRKAAPPIKWEHEHVW</sequence>
<keyword evidence="3" id="KW-1185">Reference proteome</keyword>
<dbReference type="AlphaFoldDB" id="A0A6G1JSF3"/>
<name>A0A6G1JSF3_9PLEO</name>
<evidence type="ECO:0000256" key="1">
    <source>
        <dbReference type="SAM" id="SignalP"/>
    </source>
</evidence>
<dbReference type="EMBL" id="MU005787">
    <property type="protein sequence ID" value="KAF2703536.1"/>
    <property type="molecule type" value="Genomic_DNA"/>
</dbReference>
<proteinExistence type="predicted"/>
<dbReference type="OrthoDB" id="2142213at2759"/>